<gene>
    <name evidence="1" type="ORF">AWN90_28890</name>
</gene>
<dbReference type="Proteomes" id="UP000076512">
    <property type="component" value="Unassembled WGS sequence"/>
</dbReference>
<name>A0A164LVL1_9NOCA</name>
<evidence type="ECO:0000313" key="2">
    <source>
        <dbReference type="Proteomes" id="UP000076512"/>
    </source>
</evidence>
<dbReference type="STRING" id="455432.AWN90_28890"/>
<keyword evidence="2" id="KW-1185">Reference proteome</keyword>
<dbReference type="AlphaFoldDB" id="A0A164LVL1"/>
<protein>
    <submittedName>
        <fullName evidence="1">Uncharacterized protein</fullName>
    </submittedName>
</protein>
<accession>A0A164LVL1</accession>
<reference evidence="1 2" key="1">
    <citation type="submission" date="2016-04" db="EMBL/GenBank/DDBJ databases">
        <authorList>
            <person name="Evans L.H."/>
            <person name="Alamgir A."/>
            <person name="Owens N."/>
            <person name="Weber N.D."/>
            <person name="Virtaneva K."/>
            <person name="Barbian K."/>
            <person name="Babar A."/>
            <person name="Rosenke K."/>
        </authorList>
    </citation>
    <scope>NUCLEOTIDE SEQUENCE [LARGE SCALE GENOMIC DNA]</scope>
    <source>
        <strain evidence="1 2">IFM 0406</strain>
    </source>
</reference>
<evidence type="ECO:0000313" key="1">
    <source>
        <dbReference type="EMBL" id="KZM72789.1"/>
    </source>
</evidence>
<proteinExistence type="predicted"/>
<dbReference type="EMBL" id="LWGR01000007">
    <property type="protein sequence ID" value="KZM72789.1"/>
    <property type="molecule type" value="Genomic_DNA"/>
</dbReference>
<organism evidence="1 2">
    <name type="scientific">Nocardia terpenica</name>
    <dbReference type="NCBI Taxonomy" id="455432"/>
    <lineage>
        <taxon>Bacteria</taxon>
        <taxon>Bacillati</taxon>
        <taxon>Actinomycetota</taxon>
        <taxon>Actinomycetes</taxon>
        <taxon>Mycobacteriales</taxon>
        <taxon>Nocardiaceae</taxon>
        <taxon>Nocardia</taxon>
    </lineage>
</organism>
<sequence>MAHVCRVLLETHRIDQARGGFRVQGGAGYREPVPEDAVDLVGEQFQVGVGGEFAAGASAVEDAMQGGAAVAGEGGEQFRCRGVGSWNVRMLGTDLLTVRIDLN</sequence>
<comment type="caution">
    <text evidence="1">The sequence shown here is derived from an EMBL/GenBank/DDBJ whole genome shotgun (WGS) entry which is preliminary data.</text>
</comment>